<organism evidence="9 10">
    <name type="scientific">Kineothrix sedimenti</name>
    <dbReference type="NCBI Taxonomy" id="3123317"/>
    <lineage>
        <taxon>Bacteria</taxon>
        <taxon>Bacillati</taxon>
        <taxon>Bacillota</taxon>
        <taxon>Clostridia</taxon>
        <taxon>Lachnospirales</taxon>
        <taxon>Lachnospiraceae</taxon>
        <taxon>Kineothrix</taxon>
    </lineage>
</organism>
<name>A0ABZ3EUR3_9FIRM</name>
<comment type="subcellular location">
    <subcellularLocation>
        <location evidence="1">Cell membrane</location>
        <topology evidence="1">Multi-pass membrane protein</topology>
    </subcellularLocation>
</comment>
<dbReference type="Proteomes" id="UP001451571">
    <property type="component" value="Chromosome"/>
</dbReference>
<feature type="transmembrane region" description="Helical" evidence="8">
    <location>
        <begin position="166"/>
        <end position="187"/>
    </location>
</feature>
<keyword evidence="3" id="KW-1003">Cell membrane</keyword>
<dbReference type="PANTHER" id="PTHR32196:SF21">
    <property type="entry name" value="ABC TRANSPORTER PERMEASE PROTEIN YPHD-RELATED"/>
    <property type="match status" value="1"/>
</dbReference>
<feature type="transmembrane region" description="Helical" evidence="8">
    <location>
        <begin position="53"/>
        <end position="77"/>
    </location>
</feature>
<dbReference type="Pfam" id="PF02653">
    <property type="entry name" value="BPD_transp_2"/>
    <property type="match status" value="1"/>
</dbReference>
<reference evidence="9 10" key="1">
    <citation type="submission" date="2024-02" db="EMBL/GenBank/DDBJ databases">
        <title>Bacterial strain from lacustrine sediment.</title>
        <authorList>
            <person name="Petit C."/>
            <person name="Fadhlaoui K."/>
        </authorList>
    </citation>
    <scope>NUCLEOTIDE SEQUENCE [LARGE SCALE GENOMIC DNA]</scope>
    <source>
        <strain evidence="9 10">IPX-CK</strain>
    </source>
</reference>
<keyword evidence="7 8" id="KW-0472">Membrane</keyword>
<evidence type="ECO:0000313" key="10">
    <source>
        <dbReference type="Proteomes" id="UP001451571"/>
    </source>
</evidence>
<keyword evidence="10" id="KW-1185">Reference proteome</keyword>
<keyword evidence="2" id="KW-0813">Transport</keyword>
<sequence length="330" mass="35084">MKNIILRLKTSDKNTMALFFIAVFIFIVMGILSPKQFLSLTNLQGMGIQFPEFGILSFGMMLAMISGGIDLSLVGIANLSGIVGTVVMLRMGGGIESIPFGILAALLTGLLCGIFNGILIGYLKIPPMLVTLCGLQLFTGLGLAITKGPALTGLPEEFGNIANGTILGIPITVILFVIVAIVISYLLKSTVYGQHLSFKGTNEIASRYSGINNLKVIIITYGISGILGSISGILMASHYNSAKSDYGTSFTLLSLLIVVLGGTNPDGGKGKVIGVTLSVIVLQLVSSAFNIMRVNSFVKTFVWGLILIFIMVITSLIDNKHTQRKVKKQC</sequence>
<keyword evidence="6 8" id="KW-1133">Transmembrane helix</keyword>
<keyword evidence="5 8" id="KW-0812">Transmembrane</keyword>
<accession>A0ABZ3EUR3</accession>
<dbReference type="InterPro" id="IPR001851">
    <property type="entry name" value="ABC_transp_permease"/>
</dbReference>
<proteinExistence type="predicted"/>
<feature type="transmembrane region" description="Helical" evidence="8">
    <location>
        <begin position="297"/>
        <end position="317"/>
    </location>
</feature>
<evidence type="ECO:0000256" key="8">
    <source>
        <dbReference type="SAM" id="Phobius"/>
    </source>
</evidence>
<keyword evidence="4" id="KW-0997">Cell inner membrane</keyword>
<evidence type="ECO:0000313" key="9">
    <source>
        <dbReference type="EMBL" id="XAH73968.1"/>
    </source>
</evidence>
<feature type="transmembrane region" description="Helical" evidence="8">
    <location>
        <begin position="129"/>
        <end position="146"/>
    </location>
</feature>
<dbReference type="CDD" id="cd06579">
    <property type="entry name" value="TM_PBP1_transp_AraH_like"/>
    <property type="match status" value="1"/>
</dbReference>
<evidence type="ECO:0000256" key="5">
    <source>
        <dbReference type="ARBA" id="ARBA00022692"/>
    </source>
</evidence>
<feature type="transmembrane region" description="Helical" evidence="8">
    <location>
        <begin position="246"/>
        <end position="265"/>
    </location>
</feature>
<feature type="transmembrane region" description="Helical" evidence="8">
    <location>
        <begin position="15"/>
        <end position="32"/>
    </location>
</feature>
<evidence type="ECO:0000256" key="7">
    <source>
        <dbReference type="ARBA" id="ARBA00023136"/>
    </source>
</evidence>
<dbReference type="EMBL" id="CP146256">
    <property type="protein sequence ID" value="XAH73968.1"/>
    <property type="molecule type" value="Genomic_DNA"/>
</dbReference>
<evidence type="ECO:0000256" key="4">
    <source>
        <dbReference type="ARBA" id="ARBA00022519"/>
    </source>
</evidence>
<evidence type="ECO:0000256" key="3">
    <source>
        <dbReference type="ARBA" id="ARBA00022475"/>
    </source>
</evidence>
<evidence type="ECO:0000256" key="2">
    <source>
        <dbReference type="ARBA" id="ARBA00022448"/>
    </source>
</evidence>
<feature type="transmembrane region" description="Helical" evidence="8">
    <location>
        <begin position="97"/>
        <end position="122"/>
    </location>
</feature>
<protein>
    <submittedName>
        <fullName evidence="9">ABC transporter permease</fullName>
    </submittedName>
</protein>
<dbReference type="RefSeq" id="WP_342757565.1">
    <property type="nucleotide sequence ID" value="NZ_CP146256.1"/>
</dbReference>
<evidence type="ECO:0000256" key="6">
    <source>
        <dbReference type="ARBA" id="ARBA00022989"/>
    </source>
</evidence>
<feature type="transmembrane region" description="Helical" evidence="8">
    <location>
        <begin position="216"/>
        <end position="234"/>
    </location>
</feature>
<feature type="transmembrane region" description="Helical" evidence="8">
    <location>
        <begin position="272"/>
        <end position="291"/>
    </location>
</feature>
<evidence type="ECO:0000256" key="1">
    <source>
        <dbReference type="ARBA" id="ARBA00004651"/>
    </source>
</evidence>
<dbReference type="PANTHER" id="PTHR32196">
    <property type="entry name" value="ABC TRANSPORTER PERMEASE PROTEIN YPHD-RELATED-RELATED"/>
    <property type="match status" value="1"/>
</dbReference>
<gene>
    <name evidence="9" type="ORF">V6984_21110</name>
</gene>